<dbReference type="AlphaFoldDB" id="R1ESK5"/>
<dbReference type="KEGG" id="npa:UCRNP2_2694"/>
<accession>R1ESK5</accession>
<name>R1ESK5_BOTPV</name>
<protein>
    <submittedName>
        <fullName evidence="1">Uncharacterized protein</fullName>
    </submittedName>
</protein>
<dbReference type="OrthoDB" id="4500473at2759"/>
<dbReference type="EMBL" id="KB915959">
    <property type="protein sequence ID" value="EOD50532.1"/>
    <property type="molecule type" value="Genomic_DNA"/>
</dbReference>
<dbReference type="Proteomes" id="UP000013521">
    <property type="component" value="Unassembled WGS sequence"/>
</dbReference>
<gene>
    <name evidence="1" type="ORF">UCRNP2_2694</name>
</gene>
<evidence type="ECO:0000313" key="1">
    <source>
        <dbReference type="EMBL" id="EOD50532.1"/>
    </source>
</evidence>
<dbReference type="HOGENOM" id="CLU_1474966_0_0_1"/>
<organism evidence="1 2">
    <name type="scientific">Botryosphaeria parva (strain UCR-NP2)</name>
    <name type="common">Grapevine canker fungus</name>
    <name type="synonym">Neofusicoccum parvum</name>
    <dbReference type="NCBI Taxonomy" id="1287680"/>
    <lineage>
        <taxon>Eukaryota</taxon>
        <taxon>Fungi</taxon>
        <taxon>Dikarya</taxon>
        <taxon>Ascomycota</taxon>
        <taxon>Pezizomycotina</taxon>
        <taxon>Dothideomycetes</taxon>
        <taxon>Dothideomycetes incertae sedis</taxon>
        <taxon>Botryosphaeriales</taxon>
        <taxon>Botryosphaeriaceae</taxon>
        <taxon>Neofusicoccum</taxon>
    </lineage>
</organism>
<sequence length="183" mass="19955">MNTLKTLSFRTDPSEESVADLLKDDRVKAAMRWPHWSHPVYVVTGLKIAEGFELSSEVETKRAIRAGGSAAVTADVSVGVQAGGSRTRKEGDSLRAGNDIVLAYQLLKIARKGWRGKAIAVDEFYPKSGFLADEEDQDGHKIEVEPGLVTQAELSQDLGEEKSIRGIEVEGNEGMSIRIEGKE</sequence>
<evidence type="ECO:0000313" key="2">
    <source>
        <dbReference type="Proteomes" id="UP000013521"/>
    </source>
</evidence>
<reference evidence="2" key="1">
    <citation type="journal article" date="2013" name="Genome Announc.">
        <title>Draft genome sequence of Neofusicoccum parvum isolate UCR-NP2, a fungal vascular pathogen associated with grapevine cankers.</title>
        <authorList>
            <person name="Blanco-Ulate B."/>
            <person name="Rolshausen P."/>
            <person name="Cantu D."/>
        </authorList>
    </citation>
    <scope>NUCLEOTIDE SEQUENCE [LARGE SCALE GENOMIC DNA]</scope>
    <source>
        <strain evidence="2">UCR-NP2</strain>
    </source>
</reference>
<proteinExistence type="predicted"/>